<dbReference type="RefSeq" id="WP_345294825.1">
    <property type="nucleotide sequence ID" value="NZ_BAABJY010000002.1"/>
</dbReference>
<gene>
    <name evidence="6" type="ORF">GCM10023332_14220</name>
</gene>
<comment type="caution">
    <text evidence="6">The sequence shown here is derived from an EMBL/GenBank/DDBJ whole genome shotgun (WGS) entry which is preliminary data.</text>
</comment>
<organism evidence="6 7">
    <name type="scientific">Luteimonas vadosa</name>
    <dbReference type="NCBI Taxonomy" id="1165507"/>
    <lineage>
        <taxon>Bacteria</taxon>
        <taxon>Pseudomonadati</taxon>
        <taxon>Pseudomonadota</taxon>
        <taxon>Gammaproteobacteria</taxon>
        <taxon>Lysobacterales</taxon>
        <taxon>Lysobacteraceae</taxon>
        <taxon>Luteimonas</taxon>
    </lineage>
</organism>
<evidence type="ECO:0000259" key="5">
    <source>
        <dbReference type="PROSITE" id="PS50109"/>
    </source>
</evidence>
<evidence type="ECO:0000256" key="4">
    <source>
        <dbReference type="ARBA" id="ARBA00022777"/>
    </source>
</evidence>
<dbReference type="InterPro" id="IPR003661">
    <property type="entry name" value="HisK_dim/P_dom"/>
</dbReference>
<dbReference type="PANTHER" id="PTHR42878:SF14">
    <property type="entry name" value="OSMOLARITY TWO-COMPONENT SYSTEM PROTEIN SSK1"/>
    <property type="match status" value="1"/>
</dbReference>
<name>A0ABP9E1J2_9GAMM</name>
<dbReference type="PANTHER" id="PTHR42878">
    <property type="entry name" value="TWO-COMPONENT HISTIDINE KINASE"/>
    <property type="match status" value="1"/>
</dbReference>
<dbReference type="InterPro" id="IPR050351">
    <property type="entry name" value="BphY/WalK/GraS-like"/>
</dbReference>
<dbReference type="PROSITE" id="PS50109">
    <property type="entry name" value="HIS_KIN"/>
    <property type="match status" value="1"/>
</dbReference>
<sequence length="222" mass="24217">MSANRSRHWMHRLAHDLRGPLSPMQVAIYLLRDESLAQGERNELFAVLERQIARLDGMIHEISDLGRAEQGRMLTRLEPLDLQLLIEHLSSQLEANPPEITYAPDAGAIELEGDAVRLGQLLKSLLGLRTSRTQQAPVRAHVDWAAPDRMRMHCTITSPGAQADFAEALLAGPHPEPPDEGLGLGLMIASAIAEAHGGRLDAGDGTDESIEFVLELPARPAS</sequence>
<dbReference type="InterPro" id="IPR005467">
    <property type="entry name" value="His_kinase_dom"/>
</dbReference>
<accession>A0ABP9E1J2</accession>
<dbReference type="Gene3D" id="1.10.287.130">
    <property type="match status" value="1"/>
</dbReference>
<proteinExistence type="predicted"/>
<evidence type="ECO:0000256" key="3">
    <source>
        <dbReference type="ARBA" id="ARBA00022679"/>
    </source>
</evidence>
<dbReference type="SUPFAM" id="SSF47384">
    <property type="entry name" value="Homodimeric domain of signal transducing histidine kinase"/>
    <property type="match status" value="1"/>
</dbReference>
<dbReference type="InterPro" id="IPR036097">
    <property type="entry name" value="HisK_dim/P_sf"/>
</dbReference>
<evidence type="ECO:0000256" key="1">
    <source>
        <dbReference type="ARBA" id="ARBA00000085"/>
    </source>
</evidence>
<dbReference type="Pfam" id="PF00512">
    <property type="entry name" value="HisKA"/>
    <property type="match status" value="1"/>
</dbReference>
<dbReference type="Proteomes" id="UP001501323">
    <property type="component" value="Unassembled WGS sequence"/>
</dbReference>
<evidence type="ECO:0000313" key="6">
    <source>
        <dbReference type="EMBL" id="GAA4863244.1"/>
    </source>
</evidence>
<dbReference type="Gene3D" id="3.30.565.10">
    <property type="entry name" value="Histidine kinase-like ATPase, C-terminal domain"/>
    <property type="match status" value="1"/>
</dbReference>
<protein>
    <recommendedName>
        <fullName evidence="2">histidine kinase</fullName>
        <ecNumber evidence="2">2.7.13.3</ecNumber>
    </recommendedName>
</protein>
<keyword evidence="7" id="KW-1185">Reference proteome</keyword>
<keyword evidence="3" id="KW-0808">Transferase</keyword>
<keyword evidence="4" id="KW-0418">Kinase</keyword>
<dbReference type="EMBL" id="BAABJY010000002">
    <property type="protein sequence ID" value="GAA4863244.1"/>
    <property type="molecule type" value="Genomic_DNA"/>
</dbReference>
<reference evidence="7" key="1">
    <citation type="journal article" date="2019" name="Int. J. Syst. Evol. Microbiol.">
        <title>The Global Catalogue of Microorganisms (GCM) 10K type strain sequencing project: providing services to taxonomists for standard genome sequencing and annotation.</title>
        <authorList>
            <consortium name="The Broad Institute Genomics Platform"/>
            <consortium name="The Broad Institute Genome Sequencing Center for Infectious Disease"/>
            <person name="Wu L."/>
            <person name="Ma J."/>
        </authorList>
    </citation>
    <scope>NUCLEOTIDE SEQUENCE [LARGE SCALE GENOMIC DNA]</scope>
    <source>
        <strain evidence="7">JCM 18392</strain>
    </source>
</reference>
<dbReference type="InterPro" id="IPR036890">
    <property type="entry name" value="HATPase_C_sf"/>
</dbReference>
<dbReference type="SMART" id="SM00388">
    <property type="entry name" value="HisKA"/>
    <property type="match status" value="1"/>
</dbReference>
<feature type="domain" description="Histidine kinase" evidence="5">
    <location>
        <begin position="12"/>
        <end position="220"/>
    </location>
</feature>
<evidence type="ECO:0000313" key="7">
    <source>
        <dbReference type="Proteomes" id="UP001501323"/>
    </source>
</evidence>
<dbReference type="EC" id="2.7.13.3" evidence="2"/>
<dbReference type="SUPFAM" id="SSF55874">
    <property type="entry name" value="ATPase domain of HSP90 chaperone/DNA topoisomerase II/histidine kinase"/>
    <property type="match status" value="1"/>
</dbReference>
<comment type="catalytic activity">
    <reaction evidence="1">
        <text>ATP + protein L-histidine = ADP + protein N-phospho-L-histidine.</text>
        <dbReference type="EC" id="2.7.13.3"/>
    </reaction>
</comment>
<evidence type="ECO:0000256" key="2">
    <source>
        <dbReference type="ARBA" id="ARBA00012438"/>
    </source>
</evidence>
<dbReference type="CDD" id="cd00082">
    <property type="entry name" value="HisKA"/>
    <property type="match status" value="1"/>
</dbReference>